<dbReference type="AlphaFoldDB" id="A0A318EK10"/>
<evidence type="ECO:0000313" key="3">
    <source>
        <dbReference type="Proteomes" id="UP000247523"/>
    </source>
</evidence>
<protein>
    <submittedName>
        <fullName evidence="2">Uncharacterized protein</fullName>
    </submittedName>
</protein>
<accession>A0A318EK10</accession>
<sequence>MEALIITASIVSIIFVFNLFYKVSFIIKSRR</sequence>
<comment type="caution">
    <text evidence="2">The sequence shown here is derived from an EMBL/GenBank/DDBJ whole genome shotgun (WGS) entry which is preliminary data.</text>
</comment>
<dbReference type="Proteomes" id="UP000247523">
    <property type="component" value="Unassembled WGS sequence"/>
</dbReference>
<feature type="transmembrane region" description="Helical" evidence="1">
    <location>
        <begin position="6"/>
        <end position="27"/>
    </location>
</feature>
<keyword evidence="1" id="KW-1133">Transmembrane helix</keyword>
<organism evidence="2 3">
    <name type="scientific">Lachnotalea glycerini</name>
    <dbReference type="NCBI Taxonomy" id="1763509"/>
    <lineage>
        <taxon>Bacteria</taxon>
        <taxon>Bacillati</taxon>
        <taxon>Bacillota</taxon>
        <taxon>Clostridia</taxon>
        <taxon>Lachnospirales</taxon>
        <taxon>Lachnospiraceae</taxon>
        <taxon>Lachnotalea</taxon>
    </lineage>
</organism>
<keyword evidence="1" id="KW-0812">Transmembrane</keyword>
<name>A0A318EK10_9FIRM</name>
<dbReference type="EMBL" id="QICS01000008">
    <property type="protein sequence ID" value="PXV88421.1"/>
    <property type="molecule type" value="Genomic_DNA"/>
</dbReference>
<evidence type="ECO:0000313" key="2">
    <source>
        <dbReference type="EMBL" id="PXV88421.1"/>
    </source>
</evidence>
<reference evidence="2 3" key="1">
    <citation type="submission" date="2018-05" db="EMBL/GenBank/DDBJ databases">
        <title>Genomic Encyclopedia of Type Strains, Phase IV (KMG-IV): sequencing the most valuable type-strain genomes for metagenomic binning, comparative biology and taxonomic classification.</title>
        <authorList>
            <person name="Goeker M."/>
        </authorList>
    </citation>
    <scope>NUCLEOTIDE SEQUENCE [LARGE SCALE GENOMIC DNA]</scope>
    <source>
        <strain evidence="2 3">DSM 28816</strain>
    </source>
</reference>
<keyword evidence="1" id="KW-0472">Membrane</keyword>
<evidence type="ECO:0000256" key="1">
    <source>
        <dbReference type="SAM" id="Phobius"/>
    </source>
</evidence>
<gene>
    <name evidence="2" type="ORF">C8E03_108148</name>
</gene>
<proteinExistence type="predicted"/>